<dbReference type="PANTHER" id="PTHR47234:SF3">
    <property type="entry name" value="SECRETIN_TONB SHORT N-TERMINAL DOMAIN-CONTAINING PROTEIN"/>
    <property type="match status" value="1"/>
</dbReference>
<sequence length="879" mass="94461">MANNFRKRSLILAMGLALSSTPLYAAEEEQDDDGEEEAQTMVIVGSRAAPRSIGDSPVPVDVISADEMAKNGSTDMTSLLAAVAPSFNVNEQPISDAGTITRPANLRGLPPDNTLVLVNGKRRHRSAVITFLGGGIADGSQGPDVSVIPAMALKQVEILRDGASAQYGSDAIAGVLNFVLKDNSSGGEFEARWGEYAEGDGDTAVFSGNLGLPLSERGFANFTFELKDAEATSRSVQRGDAATLIAAGNTNVADPAQIWGSPEVKDDIKFFGNFGLDLGNNKEAYMFGNYAERTVDGGFFFRNPNTRPGVFAGIYRDVNGTIMLRPDPEVDAAGAAAWDNATPTLLVGSLAGADQQINCPLVEIVNNVPDPAALASLPGANCFAFNSMFPGGFTPRFGGQVVDTSIVLGTKGEFESGMLYDLSFSVGRNAVDFTIRNTVNASLGPNTPTSFEPGSYIQLEKALNYDISKEIETDVVELLTFSAGVEWREDSFEIKPGDLKSFEVGILGFDPAANNGNGATQGFGIGSNGFPGFKPEAAGVFSRSNVGVYIDLETYVNDALMIDFAVRYEDFSDFGNTTDWKLSGHFQASDEFAFRGSVSTGFRAPTVGQSNVINVSTQFTNGALADQATLPPTNPISVQKGGKALTPEESESFTIGAVWEHEDLFVTIDLFQIEVTDRIAQTSTLLLTQDDITALLAQGINDATSFTGIRYFTNDFDTTTQGIDIVISYSWDGFGGDNDLNFAINHTSTEVDSRNPDIIDDTRVRQLEENVPEDRATITYNHSQDNWDLLARLNYYGEYFEPHLDDPTLPIDAGSAVTVDAEFGFNANESLRLAIGAKNLFDEEPDLNPWATVVGSQFPPTSPMGFNGRFLYLKANYSF</sequence>
<dbReference type="InterPro" id="IPR039426">
    <property type="entry name" value="TonB-dep_rcpt-like"/>
</dbReference>
<name>A0A545UEF5_9GAMM</name>
<protein>
    <submittedName>
        <fullName evidence="13">TonB-dependent receptor</fullName>
    </submittedName>
</protein>
<keyword evidence="2 8" id="KW-0813">Transport</keyword>
<keyword evidence="7 8" id="KW-0998">Cell outer membrane</keyword>
<feature type="domain" description="TonB-dependent receptor plug" evidence="12">
    <location>
        <begin position="55"/>
        <end position="175"/>
    </location>
</feature>
<keyword evidence="10" id="KW-0732">Signal</keyword>
<dbReference type="Gene3D" id="2.170.130.10">
    <property type="entry name" value="TonB-dependent receptor, plug domain"/>
    <property type="match status" value="1"/>
</dbReference>
<evidence type="ECO:0000259" key="12">
    <source>
        <dbReference type="Pfam" id="PF07715"/>
    </source>
</evidence>
<dbReference type="OrthoDB" id="9764669at2"/>
<dbReference type="RefSeq" id="WP_142893499.1">
    <property type="nucleotide sequence ID" value="NZ_ML660163.1"/>
</dbReference>
<evidence type="ECO:0000259" key="11">
    <source>
        <dbReference type="Pfam" id="PF00593"/>
    </source>
</evidence>
<proteinExistence type="inferred from homology"/>
<dbReference type="PANTHER" id="PTHR47234">
    <property type="match status" value="1"/>
</dbReference>
<keyword evidence="6 8" id="KW-0472">Membrane</keyword>
<dbReference type="Proteomes" id="UP000315439">
    <property type="component" value="Unassembled WGS sequence"/>
</dbReference>
<evidence type="ECO:0000313" key="13">
    <source>
        <dbReference type="EMBL" id="TQV87838.1"/>
    </source>
</evidence>
<reference evidence="13 14" key="1">
    <citation type="submission" date="2019-07" db="EMBL/GenBank/DDBJ databases">
        <title>Draft genome for Aliikangiella sp. M105.</title>
        <authorList>
            <person name="Wang G."/>
        </authorList>
    </citation>
    <scope>NUCLEOTIDE SEQUENCE [LARGE SCALE GENOMIC DNA]</scope>
    <source>
        <strain evidence="13 14">M105</strain>
    </source>
</reference>
<evidence type="ECO:0000256" key="8">
    <source>
        <dbReference type="PROSITE-ProRule" id="PRU01360"/>
    </source>
</evidence>
<feature type="chain" id="PRO_5022228678" evidence="10">
    <location>
        <begin position="26"/>
        <end position="879"/>
    </location>
</feature>
<comment type="subcellular location">
    <subcellularLocation>
        <location evidence="1 8">Cell outer membrane</location>
        <topology evidence="1 8">Multi-pass membrane protein</topology>
    </subcellularLocation>
</comment>
<keyword evidence="4 8" id="KW-0812">Transmembrane</keyword>
<dbReference type="Pfam" id="PF00593">
    <property type="entry name" value="TonB_dep_Rec_b-barrel"/>
    <property type="match status" value="1"/>
</dbReference>
<evidence type="ECO:0000256" key="6">
    <source>
        <dbReference type="ARBA" id="ARBA00023136"/>
    </source>
</evidence>
<evidence type="ECO:0000256" key="7">
    <source>
        <dbReference type="ARBA" id="ARBA00023237"/>
    </source>
</evidence>
<evidence type="ECO:0000256" key="3">
    <source>
        <dbReference type="ARBA" id="ARBA00022452"/>
    </source>
</evidence>
<keyword evidence="5 9" id="KW-0798">TonB box</keyword>
<evidence type="ECO:0000256" key="5">
    <source>
        <dbReference type="ARBA" id="ARBA00023077"/>
    </source>
</evidence>
<organism evidence="13 14">
    <name type="scientific">Aliikangiella coralliicola</name>
    <dbReference type="NCBI Taxonomy" id="2592383"/>
    <lineage>
        <taxon>Bacteria</taxon>
        <taxon>Pseudomonadati</taxon>
        <taxon>Pseudomonadota</taxon>
        <taxon>Gammaproteobacteria</taxon>
        <taxon>Oceanospirillales</taxon>
        <taxon>Pleioneaceae</taxon>
        <taxon>Aliikangiella</taxon>
    </lineage>
</organism>
<dbReference type="InterPro" id="IPR037066">
    <property type="entry name" value="Plug_dom_sf"/>
</dbReference>
<evidence type="ECO:0000256" key="1">
    <source>
        <dbReference type="ARBA" id="ARBA00004571"/>
    </source>
</evidence>
<dbReference type="InterPro" id="IPR000531">
    <property type="entry name" value="Beta-barrel_TonB"/>
</dbReference>
<dbReference type="PROSITE" id="PS52016">
    <property type="entry name" value="TONB_DEPENDENT_REC_3"/>
    <property type="match status" value="1"/>
</dbReference>
<dbReference type="GO" id="GO:0009279">
    <property type="term" value="C:cell outer membrane"/>
    <property type="evidence" value="ECO:0007669"/>
    <property type="project" value="UniProtKB-SubCell"/>
</dbReference>
<dbReference type="EMBL" id="VIKS01000006">
    <property type="protein sequence ID" value="TQV87838.1"/>
    <property type="molecule type" value="Genomic_DNA"/>
</dbReference>
<feature type="domain" description="TonB-dependent receptor-like beta-barrel" evidence="11">
    <location>
        <begin position="404"/>
        <end position="840"/>
    </location>
</feature>
<keyword evidence="3 8" id="KW-1134">Transmembrane beta strand</keyword>
<dbReference type="InterPro" id="IPR012910">
    <property type="entry name" value="Plug_dom"/>
</dbReference>
<feature type="signal peptide" evidence="10">
    <location>
        <begin position="1"/>
        <end position="25"/>
    </location>
</feature>
<comment type="caution">
    <text evidence="13">The sequence shown here is derived from an EMBL/GenBank/DDBJ whole genome shotgun (WGS) entry which is preliminary data.</text>
</comment>
<evidence type="ECO:0000256" key="2">
    <source>
        <dbReference type="ARBA" id="ARBA00022448"/>
    </source>
</evidence>
<keyword evidence="13" id="KW-0675">Receptor</keyword>
<dbReference type="AlphaFoldDB" id="A0A545UEF5"/>
<evidence type="ECO:0000256" key="4">
    <source>
        <dbReference type="ARBA" id="ARBA00022692"/>
    </source>
</evidence>
<accession>A0A545UEF5</accession>
<evidence type="ECO:0000256" key="10">
    <source>
        <dbReference type="SAM" id="SignalP"/>
    </source>
</evidence>
<dbReference type="Gene3D" id="2.40.170.20">
    <property type="entry name" value="TonB-dependent receptor, beta-barrel domain"/>
    <property type="match status" value="1"/>
</dbReference>
<keyword evidence="14" id="KW-1185">Reference proteome</keyword>
<dbReference type="SUPFAM" id="SSF56935">
    <property type="entry name" value="Porins"/>
    <property type="match status" value="1"/>
</dbReference>
<evidence type="ECO:0000313" key="14">
    <source>
        <dbReference type="Proteomes" id="UP000315439"/>
    </source>
</evidence>
<dbReference type="Pfam" id="PF07715">
    <property type="entry name" value="Plug"/>
    <property type="match status" value="1"/>
</dbReference>
<comment type="similarity">
    <text evidence="8 9">Belongs to the TonB-dependent receptor family.</text>
</comment>
<evidence type="ECO:0000256" key="9">
    <source>
        <dbReference type="RuleBase" id="RU003357"/>
    </source>
</evidence>
<gene>
    <name evidence="13" type="ORF">FLL46_10685</name>
</gene>
<dbReference type="InterPro" id="IPR036942">
    <property type="entry name" value="Beta-barrel_TonB_sf"/>
</dbReference>